<feature type="compositionally biased region" description="Acidic residues" evidence="1">
    <location>
        <begin position="123"/>
        <end position="142"/>
    </location>
</feature>
<keyword evidence="3" id="KW-1185">Reference proteome</keyword>
<feature type="compositionally biased region" description="Gly residues" evidence="1">
    <location>
        <begin position="70"/>
        <end position="79"/>
    </location>
</feature>
<protein>
    <submittedName>
        <fullName evidence="2">Uncharacterized protein</fullName>
    </submittedName>
</protein>
<feature type="compositionally biased region" description="Basic and acidic residues" evidence="1">
    <location>
        <begin position="143"/>
        <end position="166"/>
    </location>
</feature>
<proteinExistence type="predicted"/>
<reference evidence="2 3" key="1">
    <citation type="journal article" date="2024" name="Ann. Entomol. Soc. Am.">
        <title>Genomic analyses of the southern and eastern yellowjacket wasps (Hymenoptera: Vespidae) reveal evolutionary signatures of social life.</title>
        <authorList>
            <person name="Catto M.A."/>
            <person name="Caine P.B."/>
            <person name="Orr S.E."/>
            <person name="Hunt B.G."/>
            <person name="Goodisman M.A.D."/>
        </authorList>
    </citation>
    <scope>NUCLEOTIDE SEQUENCE [LARGE SCALE GENOMIC DNA]</scope>
    <source>
        <strain evidence="2">232</strain>
        <tissue evidence="2">Head and thorax</tissue>
    </source>
</reference>
<dbReference type="EMBL" id="JAYRBN010000091">
    <property type="protein sequence ID" value="KAL2730529.1"/>
    <property type="molecule type" value="Genomic_DNA"/>
</dbReference>
<feature type="region of interest" description="Disordered" evidence="1">
    <location>
        <begin position="1"/>
        <end position="32"/>
    </location>
</feature>
<feature type="compositionally biased region" description="Polar residues" evidence="1">
    <location>
        <begin position="7"/>
        <end position="24"/>
    </location>
</feature>
<evidence type="ECO:0000313" key="2">
    <source>
        <dbReference type="EMBL" id="KAL2730529.1"/>
    </source>
</evidence>
<dbReference type="Proteomes" id="UP001607303">
    <property type="component" value="Unassembled WGS sequence"/>
</dbReference>
<organism evidence="2 3">
    <name type="scientific">Vespula maculifrons</name>
    <name type="common">Eastern yellow jacket</name>
    <name type="synonym">Wasp</name>
    <dbReference type="NCBI Taxonomy" id="7453"/>
    <lineage>
        <taxon>Eukaryota</taxon>
        <taxon>Metazoa</taxon>
        <taxon>Ecdysozoa</taxon>
        <taxon>Arthropoda</taxon>
        <taxon>Hexapoda</taxon>
        <taxon>Insecta</taxon>
        <taxon>Pterygota</taxon>
        <taxon>Neoptera</taxon>
        <taxon>Endopterygota</taxon>
        <taxon>Hymenoptera</taxon>
        <taxon>Apocrita</taxon>
        <taxon>Aculeata</taxon>
        <taxon>Vespoidea</taxon>
        <taxon>Vespidae</taxon>
        <taxon>Vespinae</taxon>
        <taxon>Vespula</taxon>
    </lineage>
</organism>
<evidence type="ECO:0000313" key="3">
    <source>
        <dbReference type="Proteomes" id="UP001607303"/>
    </source>
</evidence>
<name>A0ABD2BCW2_VESMC</name>
<feature type="region of interest" description="Disordered" evidence="1">
    <location>
        <begin position="120"/>
        <end position="172"/>
    </location>
</feature>
<accession>A0ABD2BCW2</accession>
<comment type="caution">
    <text evidence="2">The sequence shown here is derived from an EMBL/GenBank/DDBJ whole genome shotgun (WGS) entry which is preliminary data.</text>
</comment>
<evidence type="ECO:0000256" key="1">
    <source>
        <dbReference type="SAM" id="MobiDB-lite"/>
    </source>
</evidence>
<feature type="compositionally biased region" description="Basic and acidic residues" evidence="1">
    <location>
        <begin position="59"/>
        <end position="69"/>
    </location>
</feature>
<gene>
    <name evidence="2" type="ORF">V1477_016340</name>
</gene>
<dbReference type="AlphaFoldDB" id="A0ABD2BCW2"/>
<feature type="region of interest" description="Disordered" evidence="1">
    <location>
        <begin position="52"/>
        <end position="83"/>
    </location>
</feature>
<sequence length="172" mass="19168">MRDEDSIGNTSQSMYNLESSSPSSLGRRDYHSTMPRCSRIRLRVFSFRTKDGYGALKGEGGRRREREGGGGEGGGGGEEGGGRRCRRRWAACCGPHPGPRPLPIPPQYTRSYDFAPLRRLYVYDDEDDDDGDDDDDDDDDDHDDKKKGGRDEPRESPSILENEKDSLTVSGC</sequence>